<dbReference type="EMBL" id="LSCQ01000075">
    <property type="protein sequence ID" value="KXB34485.1"/>
    <property type="molecule type" value="Genomic_DNA"/>
</dbReference>
<dbReference type="PATRIC" id="fig|87541.4.peg.1376"/>
<accession>A0A133XU72</accession>
<organism evidence="1 2">
    <name type="scientific">Aerococcus christensenii</name>
    <dbReference type="NCBI Taxonomy" id="87541"/>
    <lineage>
        <taxon>Bacteria</taxon>
        <taxon>Bacillati</taxon>
        <taxon>Bacillota</taxon>
        <taxon>Bacilli</taxon>
        <taxon>Lactobacillales</taxon>
        <taxon>Aerococcaceae</taxon>
        <taxon>Aerococcus</taxon>
    </lineage>
</organism>
<evidence type="ECO:0000313" key="1">
    <source>
        <dbReference type="EMBL" id="KXB34485.1"/>
    </source>
</evidence>
<gene>
    <name evidence="1" type="ORF">HMPREF3187_01392</name>
</gene>
<sequence>MLKKDERGRANKALYLMKEKFILGKVWRTCPSQNEQFFSEKVLRSVKRAYFRKRF</sequence>
<proteinExistence type="predicted"/>
<dbReference type="Proteomes" id="UP000070422">
    <property type="component" value="Unassembled WGS sequence"/>
</dbReference>
<evidence type="ECO:0000313" key="2">
    <source>
        <dbReference type="Proteomes" id="UP000070422"/>
    </source>
</evidence>
<protein>
    <submittedName>
        <fullName evidence="1">Uncharacterized protein</fullName>
    </submittedName>
</protein>
<dbReference type="AlphaFoldDB" id="A0A133XU72"/>
<name>A0A133XU72_9LACT</name>
<comment type="caution">
    <text evidence="1">The sequence shown here is derived from an EMBL/GenBank/DDBJ whole genome shotgun (WGS) entry which is preliminary data.</text>
</comment>
<reference evidence="1 2" key="1">
    <citation type="submission" date="2016-01" db="EMBL/GenBank/DDBJ databases">
        <authorList>
            <person name="Oliw E.H."/>
        </authorList>
    </citation>
    <scope>NUCLEOTIDE SEQUENCE [LARGE SCALE GENOMIC DNA]</scope>
    <source>
        <strain evidence="1 2">KA00635</strain>
    </source>
</reference>